<evidence type="ECO:0000256" key="1">
    <source>
        <dbReference type="SAM" id="MobiDB-lite"/>
    </source>
</evidence>
<protein>
    <submittedName>
        <fullName evidence="3">Beta-lactamase</fullName>
    </submittedName>
</protein>
<feature type="domain" description="Metallo-beta-lactamase" evidence="2">
    <location>
        <begin position="1"/>
        <end position="196"/>
    </location>
</feature>
<accession>B5HS19</accession>
<dbReference type="EMBL" id="CM000951">
    <property type="protein sequence ID" value="EDY55624.1"/>
    <property type="molecule type" value="Genomic_DNA"/>
</dbReference>
<feature type="compositionally biased region" description="Polar residues" evidence="1">
    <location>
        <begin position="366"/>
        <end position="376"/>
    </location>
</feature>
<dbReference type="CDD" id="cd16282">
    <property type="entry name" value="metallo-hydrolase-like_MBL-fold"/>
    <property type="match status" value="1"/>
</dbReference>
<dbReference type="Proteomes" id="UP000002785">
    <property type="component" value="Chromosome"/>
</dbReference>
<dbReference type="Gene3D" id="3.60.15.10">
    <property type="entry name" value="Ribonuclease Z/Hydroxyacylglutathione hydrolase-like"/>
    <property type="match status" value="1"/>
</dbReference>
<dbReference type="Pfam" id="PF00753">
    <property type="entry name" value="Lactamase_B"/>
    <property type="match status" value="1"/>
</dbReference>
<dbReference type="PANTHER" id="PTHR42951">
    <property type="entry name" value="METALLO-BETA-LACTAMASE DOMAIN-CONTAINING"/>
    <property type="match status" value="1"/>
</dbReference>
<evidence type="ECO:0000259" key="2">
    <source>
        <dbReference type="SMART" id="SM00849"/>
    </source>
</evidence>
<evidence type="ECO:0000313" key="4">
    <source>
        <dbReference type="Proteomes" id="UP000002785"/>
    </source>
</evidence>
<dbReference type="eggNOG" id="COG0491">
    <property type="taxonomic scope" value="Bacteria"/>
</dbReference>
<dbReference type="InterPro" id="IPR036866">
    <property type="entry name" value="RibonucZ/Hydroxyglut_hydro"/>
</dbReference>
<feature type="region of interest" description="Disordered" evidence="1">
    <location>
        <begin position="285"/>
        <end position="382"/>
    </location>
</feature>
<organism evidence="3 4">
    <name type="scientific">Streptomyces sviceus (strain ATCC 29083 / DSM 924 / JCM 4929 / NBRC 13980 / NCIMB 11184 / NRRL 5439 / UC 5370)</name>
    <dbReference type="NCBI Taxonomy" id="463191"/>
    <lineage>
        <taxon>Bacteria</taxon>
        <taxon>Bacillati</taxon>
        <taxon>Actinomycetota</taxon>
        <taxon>Actinomycetes</taxon>
        <taxon>Kitasatosporales</taxon>
        <taxon>Streptomycetaceae</taxon>
        <taxon>Streptomyces</taxon>
    </lineage>
</organism>
<reference evidence="3" key="1">
    <citation type="submission" date="2009-10" db="EMBL/GenBank/DDBJ databases">
        <title>The genome sequence of Streptomyces sviceus strain ATCC 29083.</title>
        <authorList>
            <consortium name="The Broad Institute Genome Sequencing Platform"/>
            <consortium name="Broad Institute Microbial Sequencing Center"/>
            <person name="Fischbach M."/>
            <person name="Godfrey P."/>
            <person name="Ward D."/>
            <person name="Young S."/>
            <person name="Zeng Q."/>
            <person name="Koehrsen M."/>
            <person name="Alvarado L."/>
            <person name="Berlin A.M."/>
            <person name="Bochicchio J."/>
            <person name="Borenstein D."/>
            <person name="Chapman S.B."/>
            <person name="Chen Z."/>
            <person name="Engels R."/>
            <person name="Freedman E."/>
            <person name="Gellesch M."/>
            <person name="Goldberg J."/>
            <person name="Griggs A."/>
            <person name="Gujja S."/>
            <person name="Heilman E.R."/>
            <person name="Heiman D.I."/>
            <person name="Hepburn T.A."/>
            <person name="Howarth C."/>
            <person name="Jen D."/>
            <person name="Larson L."/>
            <person name="Lewis B."/>
            <person name="Mehta T."/>
            <person name="Park D."/>
            <person name="Pearson M."/>
            <person name="Richards J."/>
            <person name="Roberts A."/>
            <person name="Saif S."/>
            <person name="Shea T.D."/>
            <person name="Shenoy N."/>
            <person name="Sisk P."/>
            <person name="Stolte C."/>
            <person name="Sykes S.N."/>
            <person name="Thomson T."/>
            <person name="Walk T."/>
            <person name="White J."/>
            <person name="Yandava C."/>
            <person name="Straight P."/>
            <person name="Clardy J."/>
            <person name="Hung D."/>
            <person name="Kolter R."/>
            <person name="Mekalanos J."/>
            <person name="Walker S."/>
            <person name="Walsh C.T."/>
            <person name="Wieland-Brown L.C."/>
            <person name="Haas B."/>
            <person name="Nusbaum C."/>
            <person name="Birren B."/>
        </authorList>
    </citation>
    <scope>NUCLEOTIDE SEQUENCE [LARGE SCALE GENOMIC DNA]</scope>
    <source>
        <strain evidence="3">ATCC 29083</strain>
    </source>
</reference>
<keyword evidence="4" id="KW-1185">Reference proteome</keyword>
<name>B5HS19_STRX2</name>
<dbReference type="SUPFAM" id="SSF56281">
    <property type="entry name" value="Metallo-hydrolase/oxidoreductase"/>
    <property type="match status" value="1"/>
</dbReference>
<dbReference type="InterPro" id="IPR050855">
    <property type="entry name" value="NDM-1-like"/>
</dbReference>
<feature type="compositionally biased region" description="Basic residues" evidence="1">
    <location>
        <begin position="330"/>
        <end position="341"/>
    </location>
</feature>
<gene>
    <name evidence="3" type="ORF">SSEG_08863</name>
</gene>
<evidence type="ECO:0000313" key="3">
    <source>
        <dbReference type="EMBL" id="EDY55624.1"/>
    </source>
</evidence>
<dbReference type="SMART" id="SM00849">
    <property type="entry name" value="Lactamase_B"/>
    <property type="match status" value="1"/>
</dbReference>
<dbReference type="AlphaFoldDB" id="B5HS19"/>
<dbReference type="InterPro" id="IPR001279">
    <property type="entry name" value="Metallo-B-lactamas"/>
</dbReference>
<dbReference type="HOGENOM" id="CLU_056342_1_1_11"/>
<proteinExistence type="predicted"/>
<dbReference type="PANTHER" id="PTHR42951:SF4">
    <property type="entry name" value="ACYL-COENZYME A THIOESTERASE MBLAC2"/>
    <property type="match status" value="1"/>
</dbReference>
<sequence>MSNAGLITGGGESLLVDTLYDLRLTKNMLDALTPLTATAPIATVVNTHGNGDHWFGNQLVAHAEIIAARGSVADMRQVGPAEMLALTGMDSPAGHFARRIFGRFDYTGIEPALPNRIFDGETVLDIGGTEVRLIDVGPAHSASDTIVHVPQARTVYTGDIVFAGAAPIVWHGPFAHWLAACDLLLGLDADTVVPGHGPVTTKQAVREIRDYLEYVHEQATARFTAGMPVMDAACDIRLGRFADLHESERLAVNVHTVYRELDPSLPPLDGPGLFGCMAELCPASDDAPPSADRRTAPSGAYSSPSPRAIRPAKPCKEETWSPPPPTTHPPPRRQMPHRPLRHATPARSSPAVWPSAWPRSDWSCPPRSTASCSAPSTRPAEN</sequence>